<protein>
    <submittedName>
        <fullName evidence="4">Uncharacterized protein</fullName>
    </submittedName>
</protein>
<evidence type="ECO:0000256" key="2">
    <source>
        <dbReference type="ARBA" id="ARBA00022737"/>
    </source>
</evidence>
<dbReference type="SUPFAM" id="SSF117281">
    <property type="entry name" value="Kelch motif"/>
    <property type="match status" value="1"/>
</dbReference>
<evidence type="ECO:0000313" key="4">
    <source>
        <dbReference type="WBParaSite" id="ACRNAN_Path_902.g3476.t1"/>
    </source>
</evidence>
<dbReference type="Proteomes" id="UP000887540">
    <property type="component" value="Unplaced"/>
</dbReference>
<accession>A0A914CD24</accession>
<dbReference type="PANTHER" id="PTHR46428:SF1">
    <property type="entry name" value="KELCH DOMAIN-CONTAINING PROTEIN 10"/>
    <property type="match status" value="1"/>
</dbReference>
<dbReference type="WBParaSite" id="ACRNAN_Path_902.g3476.t1">
    <property type="protein sequence ID" value="ACRNAN_Path_902.g3476.t1"/>
    <property type="gene ID" value="ACRNAN_Path_902.g3476"/>
</dbReference>
<reference evidence="4" key="1">
    <citation type="submission" date="2022-11" db="UniProtKB">
        <authorList>
            <consortium name="WormBaseParasite"/>
        </authorList>
    </citation>
    <scope>IDENTIFICATION</scope>
</reference>
<keyword evidence="2" id="KW-0677">Repeat</keyword>
<evidence type="ECO:0000256" key="1">
    <source>
        <dbReference type="ARBA" id="ARBA00022441"/>
    </source>
</evidence>
<keyword evidence="1" id="KW-0880">Kelch repeat</keyword>
<sequence>MYINGRKPTPRCGSSMVMTNEGKLYLIDGVDHKCYLSEIWILDTKVKVEKLEWKRIEQVYNLKGRYTHEAILMDETILLLGGGNGDWSAPFDKVLHFRYPSTLNALCRD</sequence>
<name>A0A914CD24_9BILA</name>
<dbReference type="InterPro" id="IPR052125">
    <property type="entry name" value="KLHDC10"/>
</dbReference>
<organism evidence="3 4">
    <name type="scientific">Acrobeloides nanus</name>
    <dbReference type="NCBI Taxonomy" id="290746"/>
    <lineage>
        <taxon>Eukaryota</taxon>
        <taxon>Metazoa</taxon>
        <taxon>Ecdysozoa</taxon>
        <taxon>Nematoda</taxon>
        <taxon>Chromadorea</taxon>
        <taxon>Rhabditida</taxon>
        <taxon>Tylenchina</taxon>
        <taxon>Cephalobomorpha</taxon>
        <taxon>Cephaloboidea</taxon>
        <taxon>Cephalobidae</taxon>
        <taxon>Acrobeloides</taxon>
    </lineage>
</organism>
<proteinExistence type="predicted"/>
<evidence type="ECO:0000313" key="3">
    <source>
        <dbReference type="Proteomes" id="UP000887540"/>
    </source>
</evidence>
<dbReference type="GO" id="GO:0032874">
    <property type="term" value="P:positive regulation of stress-activated MAPK cascade"/>
    <property type="evidence" value="ECO:0007669"/>
    <property type="project" value="TreeGrafter"/>
</dbReference>
<dbReference type="InterPro" id="IPR015915">
    <property type="entry name" value="Kelch-typ_b-propeller"/>
</dbReference>
<keyword evidence="3" id="KW-1185">Reference proteome</keyword>
<dbReference type="PANTHER" id="PTHR46428">
    <property type="entry name" value="KELCH DOMAIN-CONTAINING PROTEIN 10"/>
    <property type="match status" value="1"/>
</dbReference>
<dbReference type="Gene3D" id="2.120.10.80">
    <property type="entry name" value="Kelch-type beta propeller"/>
    <property type="match status" value="1"/>
</dbReference>
<dbReference type="AlphaFoldDB" id="A0A914CD24"/>